<dbReference type="AlphaFoldDB" id="W0AFT4"/>
<evidence type="ECO:0000313" key="3">
    <source>
        <dbReference type="Proteomes" id="UP000018851"/>
    </source>
</evidence>
<protein>
    <recommendedName>
        <fullName evidence="1">YdhG-like domain-containing protein</fullName>
    </recommendedName>
</protein>
<dbReference type="Proteomes" id="UP000018851">
    <property type="component" value="Chromosome"/>
</dbReference>
<dbReference type="HOGENOM" id="CLU_130420_0_0_5"/>
<proteinExistence type="predicted"/>
<sequence>MAQIKTHASAASVDSFIAAVPDARRRADAESLRTLLEDVSGCAAKMWGPTIIGFGSYHYRYDSGHEGDMAMIGFSPRKANLVLYFPRDFEGADALVAQLGKLKAGKGCLYVNRLSDLDGDRLADFARRSVAHMRATYPTTD</sequence>
<dbReference type="SUPFAM" id="SSF159888">
    <property type="entry name" value="YdhG-like"/>
    <property type="match status" value="1"/>
</dbReference>
<dbReference type="STRING" id="1123269.NX02_25845"/>
<dbReference type="eggNOG" id="ENOG5032S5R">
    <property type="taxonomic scope" value="Bacteria"/>
</dbReference>
<dbReference type="RefSeq" id="WP_025294877.1">
    <property type="nucleotide sequence ID" value="NZ_CP006644.1"/>
</dbReference>
<reference evidence="2 3" key="1">
    <citation type="submission" date="2013-07" db="EMBL/GenBank/DDBJ databases">
        <title>Completed genome of Sphingomonas sanxanigenens NX02.</title>
        <authorList>
            <person name="Ma T."/>
            <person name="Huang H."/>
            <person name="Wu M."/>
            <person name="Li X."/>
            <person name="Li G."/>
        </authorList>
    </citation>
    <scope>NUCLEOTIDE SEQUENCE [LARGE SCALE GENOMIC DNA]</scope>
    <source>
        <strain evidence="2 3">NX02</strain>
    </source>
</reference>
<accession>W0AFT4</accession>
<evidence type="ECO:0000259" key="1">
    <source>
        <dbReference type="Pfam" id="PF08818"/>
    </source>
</evidence>
<feature type="domain" description="YdhG-like" evidence="1">
    <location>
        <begin position="25"/>
        <end position="129"/>
    </location>
</feature>
<gene>
    <name evidence="2" type="ORF">NX02_25845</name>
</gene>
<dbReference type="Pfam" id="PF08818">
    <property type="entry name" value="DUF1801"/>
    <property type="match status" value="1"/>
</dbReference>
<dbReference type="EMBL" id="CP006644">
    <property type="protein sequence ID" value="AHE56774.1"/>
    <property type="molecule type" value="Genomic_DNA"/>
</dbReference>
<dbReference type="InterPro" id="IPR014922">
    <property type="entry name" value="YdhG-like"/>
</dbReference>
<name>W0AFT4_9SPHN</name>
<organism evidence="2 3">
    <name type="scientific">Sphingomonas sanxanigenens DSM 19645 = NX02</name>
    <dbReference type="NCBI Taxonomy" id="1123269"/>
    <lineage>
        <taxon>Bacteria</taxon>
        <taxon>Pseudomonadati</taxon>
        <taxon>Pseudomonadota</taxon>
        <taxon>Alphaproteobacteria</taxon>
        <taxon>Sphingomonadales</taxon>
        <taxon>Sphingomonadaceae</taxon>
        <taxon>Sphingomonas</taxon>
    </lineage>
</organism>
<dbReference type="KEGG" id="ssan:NX02_25845"/>
<dbReference type="PATRIC" id="fig|1123269.5.peg.5070"/>
<keyword evidence="3" id="KW-1185">Reference proteome</keyword>
<evidence type="ECO:0000313" key="2">
    <source>
        <dbReference type="EMBL" id="AHE56774.1"/>
    </source>
</evidence>
<dbReference type="OrthoDB" id="5951444at2"/>